<name>A0ABQ9E5B9_TEGGR</name>
<gene>
    <name evidence="3" type="ORF">KUTeg_022123</name>
</gene>
<dbReference type="PANTHER" id="PTHR22427">
    <property type="entry name" value="GH15728P"/>
    <property type="match status" value="1"/>
</dbReference>
<evidence type="ECO:0000313" key="4">
    <source>
        <dbReference type="Proteomes" id="UP001217089"/>
    </source>
</evidence>
<reference evidence="3 4" key="1">
    <citation type="submission" date="2022-12" db="EMBL/GenBank/DDBJ databases">
        <title>Chromosome-level genome of Tegillarca granosa.</title>
        <authorList>
            <person name="Kim J."/>
        </authorList>
    </citation>
    <scope>NUCLEOTIDE SEQUENCE [LARGE SCALE GENOMIC DNA]</scope>
    <source>
        <strain evidence="3">Teg-2019</strain>
        <tissue evidence="3">Adductor muscle</tissue>
    </source>
</reference>
<feature type="compositionally biased region" description="Polar residues" evidence="1">
    <location>
        <begin position="545"/>
        <end position="592"/>
    </location>
</feature>
<feature type="domain" description="BTBD8 BACK" evidence="2">
    <location>
        <begin position="407"/>
        <end position="456"/>
    </location>
</feature>
<dbReference type="PANTHER" id="PTHR22427:SF7">
    <property type="entry name" value="GH15728P"/>
    <property type="match status" value="1"/>
</dbReference>
<dbReference type="Gene3D" id="3.30.710.10">
    <property type="entry name" value="Potassium Channel Kv1.1, Chain A"/>
    <property type="match status" value="1"/>
</dbReference>
<proteinExistence type="predicted"/>
<protein>
    <recommendedName>
        <fullName evidence="2">BTBD8 BACK domain-containing protein</fullName>
    </recommendedName>
</protein>
<organism evidence="3 4">
    <name type="scientific">Tegillarca granosa</name>
    <name type="common">Malaysian cockle</name>
    <name type="synonym">Anadara granosa</name>
    <dbReference type="NCBI Taxonomy" id="220873"/>
    <lineage>
        <taxon>Eukaryota</taxon>
        <taxon>Metazoa</taxon>
        <taxon>Spiralia</taxon>
        <taxon>Lophotrochozoa</taxon>
        <taxon>Mollusca</taxon>
        <taxon>Bivalvia</taxon>
        <taxon>Autobranchia</taxon>
        <taxon>Pteriomorphia</taxon>
        <taxon>Arcoida</taxon>
        <taxon>Arcoidea</taxon>
        <taxon>Arcidae</taxon>
        <taxon>Tegillarca</taxon>
    </lineage>
</organism>
<dbReference type="SUPFAM" id="SSF54695">
    <property type="entry name" value="POZ domain"/>
    <property type="match status" value="1"/>
</dbReference>
<evidence type="ECO:0000259" key="2">
    <source>
        <dbReference type="Pfam" id="PF26017"/>
    </source>
</evidence>
<accession>A0ABQ9E5B9</accession>
<dbReference type="Pfam" id="PF26017">
    <property type="entry name" value="BACK_BTBD8"/>
    <property type="match status" value="1"/>
</dbReference>
<evidence type="ECO:0000256" key="1">
    <source>
        <dbReference type="SAM" id="MobiDB-lite"/>
    </source>
</evidence>
<dbReference type="InterPro" id="IPR011333">
    <property type="entry name" value="SKP1/BTB/POZ_sf"/>
</dbReference>
<feature type="compositionally biased region" description="Polar residues" evidence="1">
    <location>
        <begin position="126"/>
        <end position="146"/>
    </location>
</feature>
<sequence>MARPKEKAIKDQTRNLEDRGNRTKNKIKIALATQLRNDIGRSMNIYSRLLELAGISDQEDNVSILNMPEWLEYNTMKELLRQLYTAMPLDTFVDEVDEKYETLLKDNLLEQLLPRKQTPCDAETVNPDNVQSDTTKPIDSVQNTDSCNHDNIIQNREDNCNDIDNENIITPNSHGDTHAVQNEHLTGNIEVETKSKENSCVLNQNSNVSMYSGHDIPEVPVDNSAVGNDTAGVDKIEGNNNIDMVLPSRADNTCIVNDNVTMVTDNSNIQKINSEKGKYDLKSDDTVDQTESGDLQPSLCDIIKLSYNISIPYETCSELGEDLLRGYLQEMDYDCVISVSGTHFKAHKITPGVMEQILLYLYGGVIELNETCFIGELVMAADMYGIEGMKDVVNFTLTKQFCHFFHKTVNNVLEVMLDCQQLNRVIPHVRWSEPTLCAVTKVMDKAIEFTSQNFIKLLTSSKFVHASRGLAYQMGLLEEIFEIVVKSIPISSACEIYLEIYNRQPQEDLDDNYLERTPSEVIKDLKEDKRFMSTKSDGKTRSLKHSGSSLKSTSADSQSKSAQSNNQPNVGYPSNVSRKTTTSSYSLSPVKSKISSVANNRTGLLKKTMIKSLRRGDLSGASTESLDGSAYSDGWSSSSSLDLLGKGASSFGNHGNSGDLRDFDVDTISSVYDDVADNQSVDCEVELQLMNFITDAEFAEPKHFLCELIPLLEFNFLLPDN</sequence>
<evidence type="ECO:0000313" key="3">
    <source>
        <dbReference type="EMBL" id="KAJ8300604.1"/>
    </source>
</evidence>
<feature type="compositionally biased region" description="Basic and acidic residues" evidence="1">
    <location>
        <begin position="525"/>
        <end position="540"/>
    </location>
</feature>
<comment type="caution">
    <text evidence="3">The sequence shown here is derived from an EMBL/GenBank/DDBJ whole genome shotgun (WGS) entry which is preliminary data.</text>
</comment>
<dbReference type="InterPro" id="IPR043225">
    <property type="entry name" value="BACK_BTBD8"/>
</dbReference>
<dbReference type="Proteomes" id="UP001217089">
    <property type="component" value="Unassembled WGS sequence"/>
</dbReference>
<keyword evidence="4" id="KW-1185">Reference proteome</keyword>
<feature type="region of interest" description="Disordered" evidence="1">
    <location>
        <begin position="525"/>
        <end position="592"/>
    </location>
</feature>
<feature type="region of interest" description="Disordered" evidence="1">
    <location>
        <begin position="1"/>
        <end position="21"/>
    </location>
</feature>
<dbReference type="EMBL" id="JARBDR010000919">
    <property type="protein sequence ID" value="KAJ8300604.1"/>
    <property type="molecule type" value="Genomic_DNA"/>
</dbReference>
<feature type="region of interest" description="Disordered" evidence="1">
    <location>
        <begin position="119"/>
        <end position="146"/>
    </location>
</feature>